<dbReference type="HOGENOM" id="CLU_3217178_0_0_9"/>
<reference evidence="1 2" key="1">
    <citation type="submission" date="2008-11" db="EMBL/GenBank/DDBJ databases">
        <title>Draft genome sequence of Eubacterium biforme (DSM 3989).</title>
        <authorList>
            <person name="Sudarsanam P."/>
            <person name="Ley R."/>
            <person name="Guruge J."/>
            <person name="Turnbaugh P.J."/>
            <person name="Mahowald M."/>
            <person name="Liep D."/>
            <person name="Gordon J."/>
        </authorList>
    </citation>
    <scope>NUCLEOTIDE SEQUENCE [LARGE SCALE GENOMIC DNA]</scope>
    <source>
        <strain evidence="1 2">DSM 3989</strain>
    </source>
</reference>
<dbReference type="EMBL" id="ABYT01000111">
    <property type="protein sequence ID" value="EEC89277.1"/>
    <property type="molecule type" value="Genomic_DNA"/>
</dbReference>
<protein>
    <submittedName>
        <fullName evidence="1">Uncharacterized protein</fullName>
    </submittedName>
</protein>
<dbReference type="Proteomes" id="UP000004315">
    <property type="component" value="Unassembled WGS sequence"/>
</dbReference>
<dbReference type="STRING" id="518637.EUBIFOR_02152"/>
<evidence type="ECO:0000313" key="1">
    <source>
        <dbReference type="EMBL" id="EEC89277.1"/>
    </source>
</evidence>
<comment type="caution">
    <text evidence="1">The sequence shown here is derived from an EMBL/GenBank/DDBJ whole genome shotgun (WGS) entry which is preliminary data.</text>
</comment>
<proteinExistence type="predicted"/>
<organism evidence="1 2">
    <name type="scientific">Holdemanella biformis DSM 3989</name>
    <dbReference type="NCBI Taxonomy" id="518637"/>
    <lineage>
        <taxon>Bacteria</taxon>
        <taxon>Bacillati</taxon>
        <taxon>Bacillota</taxon>
        <taxon>Erysipelotrichia</taxon>
        <taxon>Erysipelotrichales</taxon>
        <taxon>Erysipelotrichaceae</taxon>
        <taxon>Holdemanella</taxon>
    </lineage>
</organism>
<accession>B7CD73</accession>
<keyword evidence="2" id="KW-1185">Reference proteome</keyword>
<evidence type="ECO:0000313" key="2">
    <source>
        <dbReference type="Proteomes" id="UP000004315"/>
    </source>
</evidence>
<sequence length="44" mass="5109">MLESNNKKHPRGLSKTKICIVLAIDSNKNMAMINNMCSWLKRYI</sequence>
<dbReference type="AlphaFoldDB" id="B7CD73"/>
<name>B7CD73_9FIRM</name>
<gene>
    <name evidence="1" type="ORF">EUBIFOR_02152</name>
</gene>